<gene>
    <name evidence="1" type="ORF">QFC21_003619</name>
</gene>
<comment type="caution">
    <text evidence="1">The sequence shown here is derived from an EMBL/GenBank/DDBJ whole genome shotgun (WGS) entry which is preliminary data.</text>
</comment>
<evidence type="ECO:0000313" key="2">
    <source>
        <dbReference type="Proteomes" id="UP001227268"/>
    </source>
</evidence>
<proteinExistence type="predicted"/>
<organism evidence="1 2">
    <name type="scientific">Naganishia friedmannii</name>
    <dbReference type="NCBI Taxonomy" id="89922"/>
    <lineage>
        <taxon>Eukaryota</taxon>
        <taxon>Fungi</taxon>
        <taxon>Dikarya</taxon>
        <taxon>Basidiomycota</taxon>
        <taxon>Agaricomycotina</taxon>
        <taxon>Tremellomycetes</taxon>
        <taxon>Filobasidiales</taxon>
        <taxon>Filobasidiaceae</taxon>
        <taxon>Naganishia</taxon>
    </lineage>
</organism>
<sequence length="186" mass="21209">MCFYRSFQTHLLQSLAIVEPLFITVDSFSRQLYVLPREQYLPQLDGSRTLLVPHRGRISRVRIEPVPQELYESHRKYFLKPASTTTATSTQSTSATTLQAGIRPKRLGANKDFVRQLRAILRIVLPRWLGKEGFLLALHTFFLIFRTVLSVAVAKLDGRIVRDLVNIPVPLELLEVCVALLTIPDL</sequence>
<reference evidence="1" key="1">
    <citation type="submission" date="2023-04" db="EMBL/GenBank/DDBJ databases">
        <title>Draft Genome sequencing of Naganishia species isolated from polar environments using Oxford Nanopore Technology.</title>
        <authorList>
            <person name="Leo P."/>
            <person name="Venkateswaran K."/>
        </authorList>
    </citation>
    <scope>NUCLEOTIDE SEQUENCE</scope>
    <source>
        <strain evidence="1">MNA-CCFEE 5423</strain>
    </source>
</reference>
<dbReference type="Proteomes" id="UP001227268">
    <property type="component" value="Unassembled WGS sequence"/>
</dbReference>
<name>A0ACC2VNV6_9TREE</name>
<evidence type="ECO:0000313" key="1">
    <source>
        <dbReference type="EMBL" id="KAJ9100575.1"/>
    </source>
</evidence>
<keyword evidence="2" id="KW-1185">Reference proteome</keyword>
<protein>
    <submittedName>
        <fullName evidence="1">Uncharacterized protein</fullName>
    </submittedName>
</protein>
<dbReference type="EMBL" id="JASBWT010000011">
    <property type="protein sequence ID" value="KAJ9100575.1"/>
    <property type="molecule type" value="Genomic_DNA"/>
</dbReference>
<accession>A0ACC2VNV6</accession>